<dbReference type="Gene3D" id="3.90.550.10">
    <property type="entry name" value="Spore Coat Polysaccharide Biosynthesis Protein SpsA, Chain A"/>
    <property type="match status" value="1"/>
</dbReference>
<feature type="region of interest" description="Disordered" evidence="1">
    <location>
        <begin position="1"/>
        <end position="25"/>
    </location>
</feature>
<evidence type="ECO:0000256" key="1">
    <source>
        <dbReference type="SAM" id="MobiDB-lite"/>
    </source>
</evidence>
<dbReference type="InterPro" id="IPR029044">
    <property type="entry name" value="Nucleotide-diphossugar_trans"/>
</dbReference>
<comment type="caution">
    <text evidence="3">The sequence shown here is derived from an EMBL/GenBank/DDBJ whole genome shotgun (WGS) entry which is preliminary data.</text>
</comment>
<dbReference type="CDD" id="cd00761">
    <property type="entry name" value="Glyco_tranf_GTA_type"/>
    <property type="match status" value="1"/>
</dbReference>
<reference evidence="3 4" key="1">
    <citation type="submission" date="2020-10" db="EMBL/GenBank/DDBJ databases">
        <title>Sequencing the genomes of 1000 actinobacteria strains.</title>
        <authorList>
            <person name="Klenk H.-P."/>
        </authorList>
    </citation>
    <scope>NUCLEOTIDE SEQUENCE [LARGE SCALE GENOMIC DNA]</scope>
    <source>
        <strain evidence="3 4">DSM 15666</strain>
    </source>
</reference>
<gene>
    <name evidence="3" type="ORF">H4W27_000844</name>
</gene>
<keyword evidence="4" id="KW-1185">Reference proteome</keyword>
<feature type="domain" description="Glycosyltransferase 2-like" evidence="2">
    <location>
        <begin position="650"/>
        <end position="769"/>
    </location>
</feature>
<dbReference type="EMBL" id="JADBED010000001">
    <property type="protein sequence ID" value="MBE1523726.1"/>
    <property type="molecule type" value="Genomic_DNA"/>
</dbReference>
<protein>
    <submittedName>
        <fullName evidence="3">Glycosyltransferase involved in cell wall biosynthesis</fullName>
    </submittedName>
</protein>
<evidence type="ECO:0000259" key="2">
    <source>
        <dbReference type="Pfam" id="PF00535"/>
    </source>
</evidence>
<dbReference type="RefSeq" id="WP_192594839.1">
    <property type="nucleotide sequence ID" value="NZ_BAAALJ010000014.1"/>
</dbReference>
<proteinExistence type="predicted"/>
<name>A0ABR9JCT1_9MICC</name>
<dbReference type="SUPFAM" id="SSF53448">
    <property type="entry name" value="Nucleotide-diphospho-sugar transferases"/>
    <property type="match status" value="1"/>
</dbReference>
<evidence type="ECO:0000313" key="3">
    <source>
        <dbReference type="EMBL" id="MBE1523726.1"/>
    </source>
</evidence>
<organism evidence="3 4">
    <name type="scientific">Nesterenkonia lutea</name>
    <dbReference type="NCBI Taxonomy" id="272919"/>
    <lineage>
        <taxon>Bacteria</taxon>
        <taxon>Bacillati</taxon>
        <taxon>Actinomycetota</taxon>
        <taxon>Actinomycetes</taxon>
        <taxon>Micrococcales</taxon>
        <taxon>Micrococcaceae</taxon>
        <taxon>Nesterenkonia</taxon>
    </lineage>
</organism>
<dbReference type="InterPro" id="IPR001173">
    <property type="entry name" value="Glyco_trans_2-like"/>
</dbReference>
<dbReference type="Pfam" id="PF00535">
    <property type="entry name" value="Glycos_transf_2"/>
    <property type="match status" value="1"/>
</dbReference>
<dbReference type="Proteomes" id="UP000643525">
    <property type="component" value="Unassembled WGS sequence"/>
</dbReference>
<accession>A0ABR9JCT1</accession>
<sequence>MRWIDLHPSASSSDFGETDPTERPRDADVLGAAFAMHRTALRATEDAHRAAARAWESTDTATRAATLRNRAGAAHLARADSYRQKSQLLERNGTVSSQSGVPVTRESIRAVAAEDELGPESLPSPRRIVEQALDATAGLPSGETGVSRPRLPVRVGLLAGPRLESGFLGAADILSLTSEDWAENLEEIDLLIVGSETSESPEVLEDAVIPACQERTIPTVFFSTASGDDVDATLGLAEACDWVFAVDQQAMQRYRQLRRNPGTVETVRLPISPLLHTPVGTRPGRTDLVALFGVDQSPSSRQLSPEESTTPLFDGVLASGRSAAFLQPGGAQGTHRAQWAVPTEYAPWTLSQREMPELTSAEELARLQRGVDAGMAVNAVLGSQTLVDSQVLQLQASGTMVLSTYNQGVNSYYPNVHIANSAEDVAKALQYMTTEELRRVQGDGIRRVFRDHHGTDVLTRICRTVGVSVPAAQERVLVVTDELTAELASDIKEQTHPVVASTSWSQLNDWQPASSSAPGDYDILMPMSAARRYSPFYAEDHVAAFRYQGIAITTKLTGPLTETDELAHQHSSGIQEPELTAWWQPGPEATQSPEALRDTLLSSPVYAIDHLGHRPVTARRTVDALAGSDFEESKREFRSTAESLGLELAVVVPIFNNGDHLRHKAFASLRRSEMFDRMHVLLINDGSSDASTLDTIEELTHSHPNVSAFHHAAGGSGSASRPRNTGLELSFTEFVTYLDPDDEELDDGYLELLEALRTQPRADFALGNMAVWTHRYTVFDYHAWFLAGVEHRDGLNWPHPQTLRTVNFRPASIEALVARTGWLKGLGLVQPVGAVGQDTYFFQQLMYYATAYVPVYRPVYTYYGAVDTSIVNVVSPNYFRKYLILETARADWLREVGLLDDYMEQRFEAFFVSWYLDKFDKVHPHQRAEAAEILHQIADAYGPYEWSSPRARAFFTSNPDPRTLQPA</sequence>
<evidence type="ECO:0000313" key="4">
    <source>
        <dbReference type="Proteomes" id="UP000643525"/>
    </source>
</evidence>